<feature type="domain" description="CMP/dCMP-type deaminase" evidence="3">
    <location>
        <begin position="241"/>
        <end position="372"/>
    </location>
</feature>
<dbReference type="Gene3D" id="3.40.140.10">
    <property type="entry name" value="Cytidine Deaminase, domain 2"/>
    <property type="match status" value="2"/>
</dbReference>
<comment type="similarity">
    <text evidence="2">Belongs to the cytidine and deoxycytidylate deaminase family. ADAT3 subfamily.</text>
</comment>
<dbReference type="PANTHER" id="PTHR11079">
    <property type="entry name" value="CYTOSINE DEAMINASE FAMILY MEMBER"/>
    <property type="match status" value="1"/>
</dbReference>
<dbReference type="PANTHER" id="PTHR11079:SF156">
    <property type="entry name" value="INACTIVE TRNA-SPECIFIC ADENOSINE DEAMINASE-LIKE PROTEIN 3-RELATED"/>
    <property type="match status" value="1"/>
</dbReference>
<dbReference type="Proteomes" id="UP000541444">
    <property type="component" value="Unassembled WGS sequence"/>
</dbReference>
<proteinExistence type="inferred from homology"/>
<dbReference type="InterPro" id="IPR016193">
    <property type="entry name" value="Cytidine_deaminase-like"/>
</dbReference>
<name>A0A7J7LN00_9MAGN</name>
<keyword evidence="1" id="KW-0819">tRNA processing</keyword>
<dbReference type="InterPro" id="IPR002125">
    <property type="entry name" value="CMP_dCMP_dom"/>
</dbReference>
<organism evidence="4 5">
    <name type="scientific">Kingdonia uniflora</name>
    <dbReference type="NCBI Taxonomy" id="39325"/>
    <lineage>
        <taxon>Eukaryota</taxon>
        <taxon>Viridiplantae</taxon>
        <taxon>Streptophyta</taxon>
        <taxon>Embryophyta</taxon>
        <taxon>Tracheophyta</taxon>
        <taxon>Spermatophyta</taxon>
        <taxon>Magnoliopsida</taxon>
        <taxon>Ranunculales</taxon>
        <taxon>Circaeasteraceae</taxon>
        <taxon>Kingdonia</taxon>
    </lineage>
</organism>
<sequence length="465" mass="52583">MATGKKWEIIHISGRPPTPVDQQHTVGVVASVIEPKHANTLVRRLNKLVPLEDLRHIKRVQKKCIEGIKQLSVVLYLALENENQWENMLMMYVAKYAASTKEEWEAQCKFWPTSYHPPTYNIDGITGFSEGDSQLIFDFMKFALKLTKFGPQVVNAAVVVDPLVRQVIASARDQTFSSRTTADKKTSFDTDFVGHPETVSSYQSNVNGIEAYDTLLSNCDSVSCLFPWKWTEKRRYTTNTGSWHPLRHAALVAIESAAARDRELFPWLGKSPDQKTEIDPAKRQKIQVSNDGDNVVLKACSNGLHSEVSKPYLCTVFDIYLVWEPCAMCAMSLVHQRFRRIFYAFPNPNCGALGSTRRLQGEKSLNHHYAVFQDGDNVVLKACSNGLHSEVSKPYLCTVFDIYLVWEPCAMCAMSLVHQRFRRIFYAFPNPNCGALGSTRRLQGEKSLNHHYAVFQVLLPGTSPL</sequence>
<dbReference type="AlphaFoldDB" id="A0A7J7LN00"/>
<dbReference type="GO" id="GO:0005737">
    <property type="term" value="C:cytoplasm"/>
    <property type="evidence" value="ECO:0007669"/>
    <property type="project" value="TreeGrafter"/>
</dbReference>
<dbReference type="PROSITE" id="PS51747">
    <property type="entry name" value="CYT_DCMP_DEAMINASES_2"/>
    <property type="match status" value="1"/>
</dbReference>
<protein>
    <recommendedName>
        <fullName evidence="3">CMP/dCMP-type deaminase domain-containing protein</fullName>
    </recommendedName>
</protein>
<dbReference type="GO" id="GO:0005634">
    <property type="term" value="C:nucleus"/>
    <property type="evidence" value="ECO:0007669"/>
    <property type="project" value="TreeGrafter"/>
</dbReference>
<evidence type="ECO:0000313" key="5">
    <source>
        <dbReference type="Proteomes" id="UP000541444"/>
    </source>
</evidence>
<accession>A0A7J7LN00</accession>
<reference evidence="4 5" key="1">
    <citation type="journal article" date="2020" name="IScience">
        <title>Genome Sequencing of the Endangered Kingdonia uniflora (Circaeasteraceae, Ranunculales) Reveals Potential Mechanisms of Evolutionary Specialization.</title>
        <authorList>
            <person name="Sun Y."/>
            <person name="Deng T."/>
            <person name="Zhang A."/>
            <person name="Moore M.J."/>
            <person name="Landis J.B."/>
            <person name="Lin N."/>
            <person name="Zhang H."/>
            <person name="Zhang X."/>
            <person name="Huang J."/>
            <person name="Zhang X."/>
            <person name="Sun H."/>
            <person name="Wang H."/>
        </authorList>
    </citation>
    <scope>NUCLEOTIDE SEQUENCE [LARGE SCALE GENOMIC DNA]</scope>
    <source>
        <strain evidence="4">TB1705</strain>
        <tissue evidence="4">Leaf</tissue>
    </source>
</reference>
<evidence type="ECO:0000256" key="1">
    <source>
        <dbReference type="ARBA" id="ARBA00022694"/>
    </source>
</evidence>
<gene>
    <name evidence="4" type="ORF">GIB67_001726</name>
</gene>
<dbReference type="SUPFAM" id="SSF53927">
    <property type="entry name" value="Cytidine deaminase-like"/>
    <property type="match status" value="2"/>
</dbReference>
<evidence type="ECO:0000313" key="4">
    <source>
        <dbReference type="EMBL" id="KAF6143932.1"/>
    </source>
</evidence>
<dbReference type="EMBL" id="JACGCM010002161">
    <property type="protein sequence ID" value="KAF6143932.1"/>
    <property type="molecule type" value="Genomic_DNA"/>
</dbReference>
<evidence type="ECO:0000256" key="2">
    <source>
        <dbReference type="ARBA" id="ARBA00038160"/>
    </source>
</evidence>
<dbReference type="GO" id="GO:0008033">
    <property type="term" value="P:tRNA processing"/>
    <property type="evidence" value="ECO:0007669"/>
    <property type="project" value="UniProtKB-KW"/>
</dbReference>
<comment type="caution">
    <text evidence="4">The sequence shown here is derived from an EMBL/GenBank/DDBJ whole genome shotgun (WGS) entry which is preliminary data.</text>
</comment>
<dbReference type="GO" id="GO:0052717">
    <property type="term" value="F:tRNA-specific adenosine-34 deaminase activity"/>
    <property type="evidence" value="ECO:0007669"/>
    <property type="project" value="TreeGrafter"/>
</dbReference>
<keyword evidence="5" id="KW-1185">Reference proteome</keyword>
<dbReference type="OrthoDB" id="3180714at2759"/>
<evidence type="ECO:0000259" key="3">
    <source>
        <dbReference type="PROSITE" id="PS51747"/>
    </source>
</evidence>